<accession>A0A0W8FHI1</accession>
<feature type="region of interest" description="Disordered" evidence="1">
    <location>
        <begin position="1"/>
        <end position="51"/>
    </location>
</feature>
<evidence type="ECO:0000256" key="1">
    <source>
        <dbReference type="SAM" id="MobiDB-lite"/>
    </source>
</evidence>
<name>A0A0W8FHI1_9ZZZZ</name>
<evidence type="ECO:0000313" key="2">
    <source>
        <dbReference type="EMBL" id="KUG20358.1"/>
    </source>
</evidence>
<dbReference type="EMBL" id="LNQE01001200">
    <property type="protein sequence ID" value="KUG20358.1"/>
    <property type="molecule type" value="Genomic_DNA"/>
</dbReference>
<sequence>MINNYVCSRPVRRIGDPEPATPGHGEGNRSMALEKHAIPTPTCCPTVAGQR</sequence>
<dbReference type="AlphaFoldDB" id="A0A0W8FHI1"/>
<protein>
    <submittedName>
        <fullName evidence="2">Uncharacterized protein</fullName>
    </submittedName>
</protein>
<comment type="caution">
    <text evidence="2">The sequence shown here is derived from an EMBL/GenBank/DDBJ whole genome shotgun (WGS) entry which is preliminary data.</text>
</comment>
<proteinExistence type="predicted"/>
<gene>
    <name evidence="2" type="ORF">ASZ90_009907</name>
</gene>
<reference evidence="2" key="1">
    <citation type="journal article" date="2015" name="Proc. Natl. Acad. Sci. U.S.A.">
        <title>Networks of energetic and metabolic interactions define dynamics in microbial communities.</title>
        <authorList>
            <person name="Embree M."/>
            <person name="Liu J.K."/>
            <person name="Al-Bassam M.M."/>
            <person name="Zengler K."/>
        </authorList>
    </citation>
    <scope>NUCLEOTIDE SEQUENCE</scope>
</reference>
<organism evidence="2">
    <name type="scientific">hydrocarbon metagenome</name>
    <dbReference type="NCBI Taxonomy" id="938273"/>
    <lineage>
        <taxon>unclassified sequences</taxon>
        <taxon>metagenomes</taxon>
        <taxon>ecological metagenomes</taxon>
    </lineage>
</organism>